<dbReference type="EMBL" id="FO203503">
    <property type="protein sequence ID" value="CCK78974.1"/>
    <property type="molecule type" value="Genomic_DNA"/>
</dbReference>
<reference evidence="3 4" key="1">
    <citation type="journal article" date="2013" name="Environ. Microbiol.">
        <title>Complete genome, catabolic sub-proteomes and key-metabolites of Desulfobacula toluolica Tol2, a marine, aromatic compound-degrading, sulfate-reducing bacterium.</title>
        <authorList>
            <person name="Wohlbrand L."/>
            <person name="Jacob J.H."/>
            <person name="Kube M."/>
            <person name="Mussmann M."/>
            <person name="Jarling R."/>
            <person name="Beck A."/>
            <person name="Amann R."/>
            <person name="Wilkes H."/>
            <person name="Reinhardt R."/>
            <person name="Rabus R."/>
        </authorList>
    </citation>
    <scope>NUCLEOTIDE SEQUENCE [LARGE SCALE GENOMIC DNA]</scope>
    <source>
        <strain evidence="4">DSM 7467 / Tol2</strain>
    </source>
</reference>
<dbReference type="PANTHER" id="PTHR37406">
    <property type="entry name" value="T4-TYPE LYSOZYME 1-RELATED"/>
    <property type="match status" value="1"/>
</dbReference>
<dbReference type="KEGG" id="dto:TOL2_C08060"/>
<dbReference type="PANTHER" id="PTHR37406:SF1">
    <property type="entry name" value="T4-TYPE LYSOZYME 1-RELATED"/>
    <property type="match status" value="1"/>
</dbReference>
<dbReference type="InterPro" id="IPR023346">
    <property type="entry name" value="Lysozyme-like_dom_sf"/>
</dbReference>
<dbReference type="GO" id="GO:0042742">
    <property type="term" value="P:defense response to bacterium"/>
    <property type="evidence" value="ECO:0007669"/>
    <property type="project" value="UniProtKB-KW"/>
</dbReference>
<dbReference type="InterPro" id="IPR052619">
    <property type="entry name" value="Phage_lysozyme-like"/>
</dbReference>
<gene>
    <name evidence="3" type="ordered locus">TOL2_C08060</name>
</gene>
<dbReference type="GO" id="GO:0003796">
    <property type="term" value="F:lysozyme activity"/>
    <property type="evidence" value="ECO:0007669"/>
    <property type="project" value="UniProtKB-EC"/>
</dbReference>
<dbReference type="SUPFAM" id="SSF53955">
    <property type="entry name" value="Lysozyme-like"/>
    <property type="match status" value="1"/>
</dbReference>
<organism evidence="3 4">
    <name type="scientific">Desulfobacula toluolica (strain DSM 7467 / Tol2)</name>
    <dbReference type="NCBI Taxonomy" id="651182"/>
    <lineage>
        <taxon>Bacteria</taxon>
        <taxon>Pseudomonadati</taxon>
        <taxon>Thermodesulfobacteriota</taxon>
        <taxon>Desulfobacteria</taxon>
        <taxon>Desulfobacterales</taxon>
        <taxon>Desulfobacteraceae</taxon>
        <taxon>Desulfobacula</taxon>
    </lineage>
</organism>
<keyword evidence="2" id="KW-0081">Bacteriolytic enzyme</keyword>
<keyword evidence="3" id="KW-0326">Glycosidase</keyword>
<dbReference type="GO" id="GO:0031640">
    <property type="term" value="P:killing of cells of another organism"/>
    <property type="evidence" value="ECO:0007669"/>
    <property type="project" value="UniProtKB-KW"/>
</dbReference>
<evidence type="ECO:0000313" key="4">
    <source>
        <dbReference type="Proteomes" id="UP000007347"/>
    </source>
</evidence>
<dbReference type="STRING" id="651182.TOL2_C08060"/>
<accession>K0N4D5</accession>
<keyword evidence="4" id="KW-1185">Reference proteome</keyword>
<keyword evidence="3" id="KW-0378">Hydrolase</keyword>
<sequence length="148" mass="17257">MLLKNDIQDCISDLKEIFSDQKNNENEKNEFDSLPEGVQIVLVDMRFNLGHDGFRRFKKMIKAVREHDFHRAALEMKDSRWYYQVGKRAENLVKMMKNSATSTTGMNRIRKLANGEDIEDLAALAERKNEVTIPHEKFINELKNDGII</sequence>
<evidence type="ECO:0000256" key="1">
    <source>
        <dbReference type="ARBA" id="ARBA00022529"/>
    </source>
</evidence>
<dbReference type="EC" id="3.2.1.17" evidence="3"/>
<keyword evidence="1" id="KW-0929">Antimicrobial</keyword>
<evidence type="ECO:0000256" key="2">
    <source>
        <dbReference type="ARBA" id="ARBA00022638"/>
    </source>
</evidence>
<dbReference type="Gene3D" id="1.10.530.40">
    <property type="match status" value="1"/>
</dbReference>
<dbReference type="InterPro" id="IPR023347">
    <property type="entry name" value="Lysozyme_dom_sf"/>
</dbReference>
<dbReference type="HOGENOM" id="CLU_1755916_0_0_7"/>
<name>K0N4D5_DESTT</name>
<protein>
    <submittedName>
        <fullName evidence="3">Putative lysozyme</fullName>
        <ecNumber evidence="3">3.2.1.17</ecNumber>
    </submittedName>
</protein>
<evidence type="ECO:0000313" key="3">
    <source>
        <dbReference type="EMBL" id="CCK78974.1"/>
    </source>
</evidence>
<dbReference type="AlphaFoldDB" id="K0N4D5"/>
<proteinExistence type="predicted"/>
<dbReference type="Proteomes" id="UP000007347">
    <property type="component" value="Chromosome"/>
</dbReference>